<gene>
    <name evidence="2" type="ORF">Cfor_00240</name>
</gene>
<protein>
    <recommendedName>
        <fullName evidence="4">Transcription factor CBF/NF-Y/archaeal histone domain-containing protein</fullName>
    </recommendedName>
</protein>
<evidence type="ECO:0008006" key="4">
    <source>
        <dbReference type="Google" id="ProtNLM"/>
    </source>
</evidence>
<evidence type="ECO:0000313" key="2">
    <source>
        <dbReference type="EMBL" id="GFG29812.1"/>
    </source>
</evidence>
<dbReference type="AlphaFoldDB" id="A0A6L2PF19"/>
<organism evidence="2 3">
    <name type="scientific">Coptotermes formosanus</name>
    <name type="common">Formosan subterranean termite</name>
    <dbReference type="NCBI Taxonomy" id="36987"/>
    <lineage>
        <taxon>Eukaryota</taxon>
        <taxon>Metazoa</taxon>
        <taxon>Ecdysozoa</taxon>
        <taxon>Arthropoda</taxon>
        <taxon>Hexapoda</taxon>
        <taxon>Insecta</taxon>
        <taxon>Pterygota</taxon>
        <taxon>Neoptera</taxon>
        <taxon>Polyneoptera</taxon>
        <taxon>Dictyoptera</taxon>
        <taxon>Blattodea</taxon>
        <taxon>Blattoidea</taxon>
        <taxon>Termitoidae</taxon>
        <taxon>Rhinotermitidae</taxon>
        <taxon>Coptotermes</taxon>
    </lineage>
</organism>
<comment type="caution">
    <text evidence="2">The sequence shown here is derived from an EMBL/GenBank/DDBJ whole genome shotgun (WGS) entry which is preliminary data.</text>
</comment>
<reference evidence="3" key="1">
    <citation type="submission" date="2020-01" db="EMBL/GenBank/DDBJ databases">
        <title>Draft genome sequence of the Termite Coptotermes fromosanus.</title>
        <authorList>
            <person name="Itakura S."/>
            <person name="Yosikawa Y."/>
            <person name="Umezawa K."/>
        </authorList>
    </citation>
    <scope>NUCLEOTIDE SEQUENCE [LARGE SCALE GENOMIC DNA]</scope>
</reference>
<dbReference type="Proteomes" id="UP000502823">
    <property type="component" value="Unassembled WGS sequence"/>
</dbReference>
<dbReference type="InterPro" id="IPR009072">
    <property type="entry name" value="Histone-fold"/>
</dbReference>
<dbReference type="SUPFAM" id="SSF47113">
    <property type="entry name" value="Histone-fold"/>
    <property type="match status" value="1"/>
</dbReference>
<keyword evidence="3" id="KW-1185">Reference proteome</keyword>
<name>A0A6L2PF19_COPFO</name>
<accession>A0A6L2PF19</accession>
<sequence length="170" mass="18371">MEITSTKNAKTLTPSHMKQCILSESRFDFLKDLVISLPDVATCDCDDGAVQPNAISDGKLDTASSGTWQRQEGTSISSNRDGKGCMPPSAEPTAVSSNKMNLNFYKESEEANISGTENFCQHAAARRSLSYGQDAEDSGSENEGEYQVPAIVPQYTQPKASAVVDEDYDT</sequence>
<dbReference type="Gene3D" id="1.10.20.10">
    <property type="entry name" value="Histone, subunit A"/>
    <property type="match status" value="1"/>
</dbReference>
<dbReference type="EMBL" id="BLKM01007126">
    <property type="protein sequence ID" value="GFG29812.1"/>
    <property type="molecule type" value="Genomic_DNA"/>
</dbReference>
<dbReference type="OrthoDB" id="8188600at2759"/>
<dbReference type="InParanoid" id="A0A6L2PF19"/>
<proteinExistence type="predicted"/>
<feature type="region of interest" description="Disordered" evidence="1">
    <location>
        <begin position="55"/>
        <end position="96"/>
    </location>
</feature>
<evidence type="ECO:0000313" key="3">
    <source>
        <dbReference type="Proteomes" id="UP000502823"/>
    </source>
</evidence>
<evidence type="ECO:0000256" key="1">
    <source>
        <dbReference type="SAM" id="MobiDB-lite"/>
    </source>
</evidence>
<feature type="compositionally biased region" description="Acidic residues" evidence="1">
    <location>
        <begin position="134"/>
        <end position="144"/>
    </location>
</feature>
<feature type="compositionally biased region" description="Polar residues" evidence="1">
    <location>
        <begin position="62"/>
        <end position="79"/>
    </location>
</feature>
<feature type="region of interest" description="Disordered" evidence="1">
    <location>
        <begin position="127"/>
        <end position="170"/>
    </location>
</feature>
<dbReference type="GO" id="GO:0046982">
    <property type="term" value="F:protein heterodimerization activity"/>
    <property type="evidence" value="ECO:0007669"/>
    <property type="project" value="InterPro"/>
</dbReference>